<sequence>MGLLDRFRSKSEPATRSEQEEAIPSVSKQEPEPATESESVPAPVPAAPSSEVDPNRPHLGEWLDLQFDEVSNHPDAIERIYAGTLDGISIRGVFTEEEVATGVLRAREHSKEFNDYGKQIFFGTAIVGADDDRADYYAAAPIINDRLDSLFDVDFVGRIGQVLSAVGAGRPASVPSEEGRGDYVPITIRFLPPDGGVMHAHTANEFCNAWGSYEHLREIARMWNSLSYFVVGQKPDTGGELVLYDLMWDDTPEDVRALPMSEERDALLERFGRTPIDLEVGDMILFTGGRIWHRVEPVFGTQERVTIGGFAALSQDEEQVYFWS</sequence>
<reference evidence="2" key="1">
    <citation type="submission" date="2020-05" db="EMBL/GenBank/DDBJ databases">
        <authorList>
            <person name="Chiriac C."/>
            <person name="Salcher M."/>
            <person name="Ghai R."/>
            <person name="Kavagutti S V."/>
        </authorList>
    </citation>
    <scope>NUCLEOTIDE SEQUENCE</scope>
</reference>
<dbReference type="EMBL" id="CAEZSF010000082">
    <property type="protein sequence ID" value="CAB4539922.1"/>
    <property type="molecule type" value="Genomic_DNA"/>
</dbReference>
<name>A0A6J6BLP9_9ZZZZ</name>
<dbReference type="Gene3D" id="2.60.120.620">
    <property type="entry name" value="q2cbj1_9rhob like domain"/>
    <property type="match status" value="1"/>
</dbReference>
<dbReference type="EMBL" id="CAFBMG010000061">
    <property type="protein sequence ID" value="CAB4902576.1"/>
    <property type="molecule type" value="Genomic_DNA"/>
</dbReference>
<dbReference type="AlphaFoldDB" id="A0A6J6BLP9"/>
<organism evidence="2">
    <name type="scientific">freshwater metagenome</name>
    <dbReference type="NCBI Taxonomy" id="449393"/>
    <lineage>
        <taxon>unclassified sequences</taxon>
        <taxon>metagenomes</taxon>
        <taxon>ecological metagenomes</taxon>
    </lineage>
</organism>
<feature type="compositionally biased region" description="Low complexity" evidence="1">
    <location>
        <begin position="36"/>
        <end position="52"/>
    </location>
</feature>
<protein>
    <submittedName>
        <fullName evidence="2">Unannotated protein</fullName>
    </submittedName>
</protein>
<dbReference type="Pfam" id="PF22814">
    <property type="entry name" value="WelO5"/>
    <property type="match status" value="1"/>
</dbReference>
<proteinExistence type="predicted"/>
<accession>A0A6J6BLP9</accession>
<feature type="region of interest" description="Disordered" evidence="1">
    <location>
        <begin position="1"/>
        <end position="58"/>
    </location>
</feature>
<dbReference type="InterPro" id="IPR055091">
    <property type="entry name" value="WelO5-like"/>
</dbReference>
<evidence type="ECO:0000313" key="3">
    <source>
        <dbReference type="EMBL" id="CAB4902576.1"/>
    </source>
</evidence>
<evidence type="ECO:0000256" key="1">
    <source>
        <dbReference type="SAM" id="MobiDB-lite"/>
    </source>
</evidence>
<feature type="compositionally biased region" description="Basic and acidic residues" evidence="1">
    <location>
        <begin position="1"/>
        <end position="19"/>
    </location>
</feature>
<evidence type="ECO:0000313" key="2">
    <source>
        <dbReference type="EMBL" id="CAB4539922.1"/>
    </source>
</evidence>
<gene>
    <name evidence="2" type="ORF">UFOPK1358_00966</name>
    <name evidence="3" type="ORF">UFOPK3519_00918</name>
</gene>